<keyword evidence="2" id="KW-1185">Reference proteome</keyword>
<protein>
    <submittedName>
        <fullName evidence="1">Uncharacterized protein</fullName>
    </submittedName>
</protein>
<evidence type="ECO:0000313" key="2">
    <source>
        <dbReference type="Proteomes" id="UP000265520"/>
    </source>
</evidence>
<evidence type="ECO:0000313" key="1">
    <source>
        <dbReference type="EMBL" id="MCI84032.1"/>
    </source>
</evidence>
<dbReference type="Proteomes" id="UP000265520">
    <property type="component" value="Unassembled WGS sequence"/>
</dbReference>
<name>A0A392V9B5_9FABA</name>
<organism evidence="1 2">
    <name type="scientific">Trifolium medium</name>
    <dbReference type="NCBI Taxonomy" id="97028"/>
    <lineage>
        <taxon>Eukaryota</taxon>
        <taxon>Viridiplantae</taxon>
        <taxon>Streptophyta</taxon>
        <taxon>Embryophyta</taxon>
        <taxon>Tracheophyta</taxon>
        <taxon>Spermatophyta</taxon>
        <taxon>Magnoliopsida</taxon>
        <taxon>eudicotyledons</taxon>
        <taxon>Gunneridae</taxon>
        <taxon>Pentapetalae</taxon>
        <taxon>rosids</taxon>
        <taxon>fabids</taxon>
        <taxon>Fabales</taxon>
        <taxon>Fabaceae</taxon>
        <taxon>Papilionoideae</taxon>
        <taxon>50 kb inversion clade</taxon>
        <taxon>NPAAA clade</taxon>
        <taxon>Hologalegina</taxon>
        <taxon>IRL clade</taxon>
        <taxon>Trifolieae</taxon>
        <taxon>Trifolium</taxon>
    </lineage>
</organism>
<proteinExistence type="predicted"/>
<sequence length="45" mass="5054">DEVSPSEGLVLRVLQELTMKARLAREISPGEDFSPDLARAHYRSL</sequence>
<feature type="non-terminal residue" evidence="1">
    <location>
        <position position="1"/>
    </location>
</feature>
<dbReference type="AlphaFoldDB" id="A0A392V9B5"/>
<comment type="caution">
    <text evidence="1">The sequence shown here is derived from an EMBL/GenBank/DDBJ whole genome shotgun (WGS) entry which is preliminary data.</text>
</comment>
<accession>A0A392V9B5</accession>
<dbReference type="EMBL" id="LXQA011081255">
    <property type="protein sequence ID" value="MCI84032.1"/>
    <property type="molecule type" value="Genomic_DNA"/>
</dbReference>
<reference evidence="1 2" key="1">
    <citation type="journal article" date="2018" name="Front. Plant Sci.">
        <title>Red Clover (Trifolium pratense) and Zigzag Clover (T. medium) - A Picture of Genomic Similarities and Differences.</title>
        <authorList>
            <person name="Dluhosova J."/>
            <person name="Istvanek J."/>
            <person name="Nedelnik J."/>
            <person name="Repkova J."/>
        </authorList>
    </citation>
    <scope>NUCLEOTIDE SEQUENCE [LARGE SCALE GENOMIC DNA]</scope>
    <source>
        <strain evidence="2">cv. 10/8</strain>
        <tissue evidence="1">Leaf</tissue>
    </source>
</reference>